<evidence type="ECO:0000313" key="1">
    <source>
        <dbReference type="EMBL" id="KIE05338.1"/>
    </source>
</evidence>
<reference evidence="1 2" key="1">
    <citation type="submission" date="2014-11" db="EMBL/GenBank/DDBJ databases">
        <title>A Rickettsiales Symbiont of Amoebae With Ancient Features.</title>
        <authorList>
            <person name="Schulz F."/>
            <person name="Martijn J."/>
            <person name="Wascher F."/>
            <person name="Kostanjsek R."/>
            <person name="Ettema T.J."/>
            <person name="Horn M."/>
        </authorList>
    </citation>
    <scope>NUCLEOTIDE SEQUENCE [LARGE SCALE GENOMIC DNA]</scope>
    <source>
        <strain evidence="1 2">UWC36</strain>
    </source>
</reference>
<dbReference type="AlphaFoldDB" id="A0A0C1QMR4"/>
<accession>A0A0C1QMR4</accession>
<protein>
    <submittedName>
        <fullName evidence="1">Uncharacterized protein</fullName>
    </submittedName>
</protein>
<keyword evidence="2" id="KW-1185">Reference proteome</keyword>
<dbReference type="Proteomes" id="UP000031258">
    <property type="component" value="Unassembled WGS sequence"/>
</dbReference>
<proteinExistence type="predicted"/>
<comment type="caution">
    <text evidence="1">The sequence shown here is derived from an EMBL/GenBank/DDBJ whole genome shotgun (WGS) entry which is preliminary data.</text>
</comment>
<dbReference type="OrthoDB" id="9817818at2"/>
<gene>
    <name evidence="1" type="ORF">NF27_DT01120</name>
</gene>
<organism evidence="1 2">
    <name type="scientific">Candidatus Jidaibacter acanthamoebae</name>
    <dbReference type="NCBI Taxonomy" id="86105"/>
    <lineage>
        <taxon>Bacteria</taxon>
        <taxon>Pseudomonadati</taxon>
        <taxon>Pseudomonadota</taxon>
        <taxon>Alphaproteobacteria</taxon>
        <taxon>Rickettsiales</taxon>
        <taxon>Candidatus Midichloriaceae</taxon>
        <taxon>Candidatus Jidaibacter</taxon>
    </lineage>
</organism>
<dbReference type="EMBL" id="JSWE01000096">
    <property type="protein sequence ID" value="KIE05338.1"/>
    <property type="molecule type" value="Genomic_DNA"/>
</dbReference>
<evidence type="ECO:0000313" key="2">
    <source>
        <dbReference type="Proteomes" id="UP000031258"/>
    </source>
</evidence>
<dbReference type="RefSeq" id="WP_039456413.1">
    <property type="nucleotide sequence ID" value="NZ_JSWE01000096.1"/>
</dbReference>
<sequence>MENNQNIDDAYSATTDNILQDEILEIYFHTPEYDNILNCHKTVTSSDINQYLDIFANNTPSLTEQLNSHLSEEYIRSFLPSYESLNTLGSITLFIISVYSNPHLTSSLIFIKMLEDLLEINSQDIINYFGFKANNIIAFKRFITNTRLSAGAAILGINISPITGKKLGAGISAAAIDSVDNILELLKLYIFPDAFIPHEQMDIFSSGLYFQLKKSTEEFSKPVCEAILRNDEKWLMPKNNIFLDTMIKEYAVVGTSKIIGTEIADFFDLIDTKKETDIHSLISLEVLTKSWLNIYNKDGYPYFSAIPLVMKQMQKFLFRDLQ</sequence>
<name>A0A0C1QMR4_9RICK</name>